<evidence type="ECO:0000313" key="3">
    <source>
        <dbReference type="Proteomes" id="UP000253083"/>
    </source>
</evidence>
<dbReference type="RefSeq" id="WP_113954154.1">
    <property type="nucleotide sequence ID" value="NZ_QNRT01000002.1"/>
</dbReference>
<organism evidence="2 3">
    <name type="scientific">Arenicella xantha</name>
    <dbReference type="NCBI Taxonomy" id="644221"/>
    <lineage>
        <taxon>Bacteria</taxon>
        <taxon>Pseudomonadati</taxon>
        <taxon>Pseudomonadota</taxon>
        <taxon>Gammaproteobacteria</taxon>
        <taxon>Arenicellales</taxon>
        <taxon>Arenicellaceae</taxon>
        <taxon>Arenicella</taxon>
    </lineage>
</organism>
<feature type="transmembrane region" description="Helical" evidence="1">
    <location>
        <begin position="16"/>
        <end position="39"/>
    </location>
</feature>
<sequence length="284" mass="31882">MKMIAVASLPGKQSGAVWAEFVVVSSFVLISVFTLVPLVGKMIDTKQKVEQSSRYAGWERTVWFQRRPSYHPNRNLQKTNAQLQNEIHQRVFSEPDSVVHSRQHIDLNNIDYDPMQRFHNRNKSGRDRYDTLLVKKGEVSGKDSYVVLTQTDRAPPSRLANAGAGVINTLGSLGDFNVNKKGYYTGSVSVEIKEFDWFPEFNGVKPTFTAHTALLTDGWNAGGPSDVEARVTPFFPQDWINGPVTSSIQQFAGFFFTPLRPSSLEIGKVDSEPVPASRLTRYRP</sequence>
<keyword evidence="3" id="KW-1185">Reference proteome</keyword>
<keyword evidence="1" id="KW-0472">Membrane</keyword>
<keyword evidence="1" id="KW-0812">Transmembrane</keyword>
<accession>A0A395JP84</accession>
<proteinExistence type="predicted"/>
<evidence type="ECO:0000313" key="2">
    <source>
        <dbReference type="EMBL" id="RBP51384.1"/>
    </source>
</evidence>
<dbReference type="AlphaFoldDB" id="A0A395JP84"/>
<dbReference type="EMBL" id="QNRT01000002">
    <property type="protein sequence ID" value="RBP51384.1"/>
    <property type="molecule type" value="Genomic_DNA"/>
</dbReference>
<dbReference type="InParanoid" id="A0A395JP84"/>
<comment type="caution">
    <text evidence="2">The sequence shown here is derived from an EMBL/GenBank/DDBJ whole genome shotgun (WGS) entry which is preliminary data.</text>
</comment>
<keyword evidence="1" id="KW-1133">Transmembrane helix</keyword>
<gene>
    <name evidence="2" type="ORF">DFR28_102804</name>
</gene>
<name>A0A395JP84_9GAMM</name>
<reference evidence="2 3" key="1">
    <citation type="submission" date="2018-06" db="EMBL/GenBank/DDBJ databases">
        <title>Genomic Encyclopedia of Type Strains, Phase IV (KMG-IV): sequencing the most valuable type-strain genomes for metagenomic binning, comparative biology and taxonomic classification.</title>
        <authorList>
            <person name="Goeker M."/>
        </authorList>
    </citation>
    <scope>NUCLEOTIDE SEQUENCE [LARGE SCALE GENOMIC DNA]</scope>
    <source>
        <strain evidence="2 3">DSM 24032</strain>
    </source>
</reference>
<evidence type="ECO:0000256" key="1">
    <source>
        <dbReference type="SAM" id="Phobius"/>
    </source>
</evidence>
<evidence type="ECO:0008006" key="4">
    <source>
        <dbReference type="Google" id="ProtNLM"/>
    </source>
</evidence>
<dbReference type="Proteomes" id="UP000253083">
    <property type="component" value="Unassembled WGS sequence"/>
</dbReference>
<protein>
    <recommendedName>
        <fullName evidence="4">TadE-like protein</fullName>
    </recommendedName>
</protein>
<dbReference type="OrthoDB" id="6019921at2"/>